<feature type="domain" description="H15" evidence="5">
    <location>
        <begin position="47"/>
        <end position="116"/>
    </location>
</feature>
<evidence type="ECO:0000313" key="7">
    <source>
        <dbReference type="Proteomes" id="UP001151529"/>
    </source>
</evidence>
<keyword evidence="3" id="KW-0539">Nucleus</keyword>
<feature type="compositionally biased region" description="Low complexity" evidence="4">
    <location>
        <begin position="138"/>
        <end position="150"/>
    </location>
</feature>
<dbReference type="AlphaFoldDB" id="A0A9Q0SHD2"/>
<reference evidence="6" key="2">
    <citation type="journal article" date="2023" name="Int. J. Mol. Sci.">
        <title>De Novo Assembly and Annotation of 11 Diverse Shrub Willow (Salix) Genomes Reveals Novel Gene Organization in Sex-Linked Regions.</title>
        <authorList>
            <person name="Hyden B."/>
            <person name="Feng K."/>
            <person name="Yates T.B."/>
            <person name="Jawdy S."/>
            <person name="Cereghino C."/>
            <person name="Smart L.B."/>
            <person name="Muchero W."/>
        </authorList>
    </citation>
    <scope>NUCLEOTIDE SEQUENCE [LARGE SCALE GENOMIC DNA]</scope>
    <source>
        <tissue evidence="6">Shoot tip</tissue>
    </source>
</reference>
<dbReference type="FunFam" id="1.10.10.10:FF:000637">
    <property type="entry name" value="Histone H1.2"/>
    <property type="match status" value="1"/>
</dbReference>
<dbReference type="PROSITE" id="PS51504">
    <property type="entry name" value="H15"/>
    <property type="match status" value="1"/>
</dbReference>
<dbReference type="PRINTS" id="PR00929">
    <property type="entry name" value="ATHOOK"/>
</dbReference>
<dbReference type="InterPro" id="IPR017956">
    <property type="entry name" value="AT_hook_DNA-bd_motif"/>
</dbReference>
<feature type="region of interest" description="Disordered" evidence="4">
    <location>
        <begin position="1"/>
        <end position="44"/>
    </location>
</feature>
<comment type="subcellular location">
    <subcellularLocation>
        <location evidence="1">Nucleus</location>
    </subcellularLocation>
</comment>
<dbReference type="PANTHER" id="PTHR11467:SF29">
    <property type="entry name" value="OS03G0711600 PROTEIN"/>
    <property type="match status" value="1"/>
</dbReference>
<accession>A0A9Q0SHD2</accession>
<evidence type="ECO:0000256" key="1">
    <source>
        <dbReference type="ARBA" id="ARBA00004123"/>
    </source>
</evidence>
<dbReference type="GO" id="GO:0006334">
    <property type="term" value="P:nucleosome assembly"/>
    <property type="evidence" value="ECO:0007669"/>
    <property type="project" value="InterPro"/>
</dbReference>
<evidence type="ECO:0000313" key="6">
    <source>
        <dbReference type="EMBL" id="KAJ6677073.1"/>
    </source>
</evidence>
<dbReference type="PANTHER" id="PTHR11467">
    <property type="entry name" value="HISTONE H1"/>
    <property type="match status" value="1"/>
</dbReference>
<dbReference type="GO" id="GO:0045910">
    <property type="term" value="P:negative regulation of DNA recombination"/>
    <property type="evidence" value="ECO:0007669"/>
    <property type="project" value="TreeGrafter"/>
</dbReference>
<dbReference type="Pfam" id="PF00538">
    <property type="entry name" value="Linker_histone"/>
    <property type="match status" value="1"/>
</dbReference>
<feature type="region of interest" description="Disordered" evidence="4">
    <location>
        <begin position="116"/>
        <end position="178"/>
    </location>
</feature>
<dbReference type="SUPFAM" id="SSF46785">
    <property type="entry name" value="Winged helix' DNA-binding domain"/>
    <property type="match status" value="1"/>
</dbReference>
<dbReference type="EMBL" id="JAPFFL010000015">
    <property type="protein sequence ID" value="KAJ6677073.1"/>
    <property type="molecule type" value="Genomic_DNA"/>
</dbReference>
<keyword evidence="2" id="KW-0238">DNA-binding</keyword>
<dbReference type="OrthoDB" id="1110759at2759"/>
<feature type="compositionally biased region" description="Pro residues" evidence="4">
    <location>
        <begin position="1"/>
        <end position="24"/>
    </location>
</feature>
<feature type="region of interest" description="Disordered" evidence="4">
    <location>
        <begin position="322"/>
        <end position="351"/>
    </location>
</feature>
<feature type="compositionally biased region" description="Low complexity" evidence="4">
    <location>
        <begin position="425"/>
        <end position="457"/>
    </location>
</feature>
<gene>
    <name evidence="6" type="ORF">OIU85_010269</name>
</gene>
<keyword evidence="7" id="KW-1185">Reference proteome</keyword>
<protein>
    <submittedName>
        <fullName evidence="6">HISTONE H1</fullName>
    </submittedName>
</protein>
<dbReference type="InterPro" id="IPR036388">
    <property type="entry name" value="WH-like_DNA-bd_sf"/>
</dbReference>
<comment type="caution">
    <text evidence="6">The sequence shown here is derived from an EMBL/GenBank/DDBJ whole genome shotgun (WGS) entry which is preliminary data.</text>
</comment>
<evidence type="ECO:0000256" key="4">
    <source>
        <dbReference type="SAM" id="MobiDB-lite"/>
    </source>
</evidence>
<dbReference type="SMART" id="SM00384">
    <property type="entry name" value="AT_hook"/>
    <property type="match status" value="8"/>
</dbReference>
<feature type="region of interest" description="Disordered" evidence="4">
    <location>
        <begin position="197"/>
        <end position="273"/>
    </location>
</feature>
<dbReference type="CDD" id="cd00073">
    <property type="entry name" value="H15"/>
    <property type="match status" value="1"/>
</dbReference>
<feature type="compositionally biased region" description="Basic residues" evidence="4">
    <location>
        <begin position="335"/>
        <end position="350"/>
    </location>
</feature>
<organism evidence="6 7">
    <name type="scientific">Salix viminalis</name>
    <name type="common">Common osier</name>
    <name type="synonym">Basket willow</name>
    <dbReference type="NCBI Taxonomy" id="40686"/>
    <lineage>
        <taxon>Eukaryota</taxon>
        <taxon>Viridiplantae</taxon>
        <taxon>Streptophyta</taxon>
        <taxon>Embryophyta</taxon>
        <taxon>Tracheophyta</taxon>
        <taxon>Spermatophyta</taxon>
        <taxon>Magnoliopsida</taxon>
        <taxon>eudicotyledons</taxon>
        <taxon>Gunneridae</taxon>
        <taxon>Pentapetalae</taxon>
        <taxon>rosids</taxon>
        <taxon>fabids</taxon>
        <taxon>Malpighiales</taxon>
        <taxon>Salicaceae</taxon>
        <taxon>Saliceae</taxon>
        <taxon>Salix</taxon>
    </lineage>
</organism>
<dbReference type="SMART" id="SM00526">
    <property type="entry name" value="H15"/>
    <property type="match status" value="1"/>
</dbReference>
<dbReference type="Proteomes" id="UP001151529">
    <property type="component" value="Chromosome 15Z"/>
</dbReference>
<evidence type="ECO:0000259" key="5">
    <source>
        <dbReference type="PROSITE" id="PS51504"/>
    </source>
</evidence>
<reference evidence="6" key="1">
    <citation type="submission" date="2022-11" db="EMBL/GenBank/DDBJ databases">
        <authorList>
            <person name="Hyden B.L."/>
            <person name="Feng K."/>
            <person name="Yates T."/>
            <person name="Jawdy S."/>
            <person name="Smart L.B."/>
            <person name="Muchero W."/>
        </authorList>
    </citation>
    <scope>NUCLEOTIDE SEQUENCE</scope>
    <source>
        <tissue evidence="6">Shoot tip</tissue>
    </source>
</reference>
<dbReference type="GO" id="GO:0000786">
    <property type="term" value="C:nucleosome"/>
    <property type="evidence" value="ECO:0007669"/>
    <property type="project" value="InterPro"/>
</dbReference>
<evidence type="ECO:0000256" key="2">
    <source>
        <dbReference type="ARBA" id="ARBA00023125"/>
    </source>
</evidence>
<dbReference type="GO" id="GO:0030261">
    <property type="term" value="P:chromosome condensation"/>
    <property type="evidence" value="ECO:0007669"/>
    <property type="project" value="TreeGrafter"/>
</dbReference>
<dbReference type="InterPro" id="IPR036390">
    <property type="entry name" value="WH_DNA-bd_sf"/>
</dbReference>
<proteinExistence type="predicted"/>
<feature type="compositionally biased region" description="Polar residues" evidence="4">
    <location>
        <begin position="117"/>
        <end position="137"/>
    </location>
</feature>
<dbReference type="GO" id="GO:0003690">
    <property type="term" value="F:double-stranded DNA binding"/>
    <property type="evidence" value="ECO:0007669"/>
    <property type="project" value="TreeGrafter"/>
</dbReference>
<dbReference type="InterPro" id="IPR005818">
    <property type="entry name" value="Histone_H1/H5_H15"/>
</dbReference>
<evidence type="ECO:0000256" key="3">
    <source>
        <dbReference type="ARBA" id="ARBA00023242"/>
    </source>
</evidence>
<sequence length="490" mass="51566">MDPPPPSLLIPPPPPPPIAPPPTTAIPFTNETIPHLAPLSNPNPTVTNPSYAEMIYSAITALKEQDGSSRIAIAKYIERAYPGLSSNHSDLLTHHLKRLKSSGALVLNKKSYMLPRSDSNADITSTAPTVSTNPTQIQPQSAVPVSSAPPEQKRGRGRPPKAKLNGFAPTPAPLLANGQAQTGLGLNASVTAQPLSVGFPAEPTSSTVKKSRGRPKKVAVTEAGPLAVNKGRGRPQKTGSLGSKKSPGRPRKPKSLVGAKKGPGRPPKNQLKPVNVPYAVAAPTATDAAAVFNVESPRPRGRPRKGVVLAGAGAGVVVQAKRPGRPPKLPVVMKPKPKKSSGRPVGRPRKNANAPWAITRAFEPQAELHGDLRRKLEFFQSRIEQAVGVLRPHMTSATISVVAAIQELEGLASMDINVPWREEPQPTGAQTQPQAQPQPAATATATATAAATATAPTATTAATVPELGEMDDDHEFVCNVRNLIVRIRDL</sequence>
<name>A0A9Q0SHD2_SALVM</name>
<dbReference type="GO" id="GO:0031492">
    <property type="term" value="F:nucleosomal DNA binding"/>
    <property type="evidence" value="ECO:0007669"/>
    <property type="project" value="TreeGrafter"/>
</dbReference>
<dbReference type="GO" id="GO:0005730">
    <property type="term" value="C:nucleolus"/>
    <property type="evidence" value="ECO:0007669"/>
    <property type="project" value="TreeGrafter"/>
</dbReference>
<dbReference type="Gene3D" id="1.10.10.10">
    <property type="entry name" value="Winged helix-like DNA-binding domain superfamily/Winged helix DNA-binding domain"/>
    <property type="match status" value="1"/>
</dbReference>
<feature type="region of interest" description="Disordered" evidence="4">
    <location>
        <begin position="420"/>
        <end position="457"/>
    </location>
</feature>